<dbReference type="InterPro" id="IPR036961">
    <property type="entry name" value="Kinesin_motor_dom_sf"/>
</dbReference>
<dbReference type="GO" id="GO:0051015">
    <property type="term" value="F:actin filament binding"/>
    <property type="evidence" value="ECO:0007669"/>
    <property type="project" value="TreeGrafter"/>
</dbReference>
<sequence>MEVGASVWCRDDEEAWLKGVITEKKLTKKNEVELSVLIDGDVRKIIVLEGETETDDLKPRESEDGSMNKVVNDLIQLPILHEPAILQALEQRYSEGWIYTFNGAILIAVNPFRKLSLYTDEILETYYNHGLLKSQGIESHDNLDPHVYTVADAAYRDMANRIAQNVAASQSILISGESGAGKTESTKIVMRYLTVVGAGTTDPFAENKNEPNSKEATVMDRVLQSNPILEAFGNARTVRNDNSSRFGKYIELDFSARGGMVGASVETYLLEKIRLPRHADGERNFHIFYQLHAANEASKNLEKQNDIILARDLIDKERLWQLEEDAARFYHYIKQGGIVELAHLDDGIEFSRLIKAFDTLGFEQRDASCALRLVAALIHLGQVQFDFDAGDDGGGSILTPIASKELQIAADLAALPYEPLLAALTTRLVQTRAEQYLVRLVPDDAANARDALAKALYGRLFDWLVESINQGIAKGSYTGAPADAIPTNKKRRGTANIGVLDIFGFECFATNSFEQLCINYTNETLQQQFNRYVFKLEQEEYAREQITWSFIEFPDNQDCLDVIEGGRKQMPPDGGLLTMLDDECKLPRGSDANYAARVAKSLGTTQERITISKKQAVDGIFQLRHYAGPVPYLTKGFLEKNKDELPRAAEQLFINGEGLLTEICAAHTRAAERAAAAQAQATGGKITPKTGGNTTAKAKVTATITVGSQFKAQLTSLMQAVAKTKPHYIRCLKPNDQNVPNAFWRARVAEQLRYGGVLEAVRVARSGFPVRLKHAEFAAYYKAVGPLLPGFDAKAQCDALVKSASESCGFAVHEAQLGKTKVFLRKTAHDALEARRAQARVAAATVLAARARAYLCSSSLARRSKATRIAQRVLRGFRGRQIAMRRRELLAAIRLQTTLRCFIQAHKFKTLVYGSVALASLWRGVRGRKISLELRKERAAKLLNKTAGRGFRPRRTFLAFVRAVLALQTKIRVAMAKTALRRKRAQLRDVGRLQQEKDAMKEEILRLRQQAASAAAQREHATAEAREAELTQLREAMEREKLAALAQQRDAERIQRDELAALKENSQTEIAKLRSALERETVRAENLERQLADISNERDEAIFDAARLKRQNQALEKQLSPAGQQKSTPAVSKTTPVRSMSTELPSEAITTKEQSNMNELNELRQELEKERRARASAEETVKQLQASEEARRRLQRDALSRPQIAARRESLARKIEADSFGRDFDEDDAPAIPEETVNDDDDMAAHVVVDENLRAVEIFREKLRTGVGVAVWENEIAAGDHVTLALEASAQKENILTFAPRSRSLFRRTKPPPPLPFSTVYTVRPGHSGLCGLAREDESRFLTLLAEDKNDVITLSSENRREIVIQFSTEEAKHDALTGLRHMLAEANLALSQRSALEDGPPPPPIHTSPPVSRTTPSANMMTPPNRRRFSSASSRQQQQQQAKVIEPPSSTKEQDDAVAELEKQLLLERANNQKMMISLLEMQNDVNRSSAKIVELKQESAGLRAQLTSRDRMHADDARMRLQLGKRLQQLVFDNSALRRENEEINKQLARFR</sequence>
<dbReference type="CDD" id="cd00124">
    <property type="entry name" value="MYSc"/>
    <property type="match status" value="1"/>
</dbReference>
<evidence type="ECO:0000256" key="7">
    <source>
        <dbReference type="SAM" id="Coils"/>
    </source>
</evidence>
<evidence type="ECO:0000256" key="4">
    <source>
        <dbReference type="ARBA" id="ARBA00023175"/>
    </source>
</evidence>
<feature type="region of interest" description="Disordered" evidence="8">
    <location>
        <begin position="1114"/>
        <end position="1148"/>
    </location>
</feature>
<feature type="binding site" evidence="6">
    <location>
        <begin position="176"/>
        <end position="183"/>
    </location>
    <ligand>
        <name>ATP</name>
        <dbReference type="ChEBI" id="CHEBI:30616"/>
    </ligand>
</feature>
<accession>A0A7S3K5V9</accession>
<dbReference type="Gene3D" id="1.20.58.530">
    <property type="match status" value="1"/>
</dbReference>
<evidence type="ECO:0000256" key="6">
    <source>
        <dbReference type="PROSITE-ProRule" id="PRU00782"/>
    </source>
</evidence>
<feature type="region of interest" description="Disordered" evidence="8">
    <location>
        <begin position="1174"/>
        <end position="1201"/>
    </location>
</feature>
<dbReference type="GO" id="GO:0007015">
    <property type="term" value="P:actin filament organization"/>
    <property type="evidence" value="ECO:0007669"/>
    <property type="project" value="TreeGrafter"/>
</dbReference>
<dbReference type="Gene3D" id="1.20.120.720">
    <property type="entry name" value="Myosin VI head, motor domain, U50 subdomain"/>
    <property type="match status" value="1"/>
</dbReference>
<organism evidence="10">
    <name type="scientific">Aureoumbra lagunensis</name>
    <dbReference type="NCBI Taxonomy" id="44058"/>
    <lineage>
        <taxon>Eukaryota</taxon>
        <taxon>Sar</taxon>
        <taxon>Stramenopiles</taxon>
        <taxon>Ochrophyta</taxon>
        <taxon>Pelagophyceae</taxon>
        <taxon>Pelagomonadales</taxon>
        <taxon>Aureoumbra</taxon>
    </lineage>
</organism>
<comment type="similarity">
    <text evidence="6">Belongs to the TRAFAC class myosin-kinesin ATPase superfamily. Myosin family.</text>
</comment>
<dbReference type="GO" id="GO:0000146">
    <property type="term" value="F:microfilament motor activity"/>
    <property type="evidence" value="ECO:0007669"/>
    <property type="project" value="TreeGrafter"/>
</dbReference>
<evidence type="ECO:0000259" key="9">
    <source>
        <dbReference type="PROSITE" id="PS51456"/>
    </source>
</evidence>
<keyword evidence="1 6" id="KW-0547">Nucleotide-binding</keyword>
<dbReference type="PRINTS" id="PR00193">
    <property type="entry name" value="MYOSINHEAVY"/>
</dbReference>
<evidence type="ECO:0000256" key="5">
    <source>
        <dbReference type="ARBA" id="ARBA00023203"/>
    </source>
</evidence>
<dbReference type="InterPro" id="IPR027417">
    <property type="entry name" value="P-loop_NTPase"/>
</dbReference>
<feature type="compositionally biased region" description="Basic and acidic residues" evidence="8">
    <location>
        <begin position="1188"/>
        <end position="1199"/>
    </location>
</feature>
<dbReference type="Gene3D" id="3.40.850.10">
    <property type="entry name" value="Kinesin motor domain"/>
    <property type="match status" value="1"/>
</dbReference>
<evidence type="ECO:0000256" key="8">
    <source>
        <dbReference type="SAM" id="MobiDB-lite"/>
    </source>
</evidence>
<evidence type="ECO:0000256" key="3">
    <source>
        <dbReference type="ARBA" id="ARBA00023123"/>
    </source>
</evidence>
<feature type="compositionally biased region" description="Low complexity" evidence="8">
    <location>
        <begin position="1431"/>
        <end position="1443"/>
    </location>
</feature>
<feature type="compositionally biased region" description="Polar residues" evidence="8">
    <location>
        <begin position="1412"/>
        <end position="1423"/>
    </location>
</feature>
<name>A0A7S3K5V9_9STRA</name>
<evidence type="ECO:0000256" key="2">
    <source>
        <dbReference type="ARBA" id="ARBA00022840"/>
    </source>
</evidence>
<dbReference type="GO" id="GO:0005737">
    <property type="term" value="C:cytoplasm"/>
    <property type="evidence" value="ECO:0007669"/>
    <property type="project" value="TreeGrafter"/>
</dbReference>
<dbReference type="PANTHER" id="PTHR13140">
    <property type="entry name" value="MYOSIN"/>
    <property type="match status" value="1"/>
</dbReference>
<keyword evidence="5 6" id="KW-0009">Actin-binding</keyword>
<dbReference type="PANTHER" id="PTHR13140:SF845">
    <property type="entry name" value="MYOSIN-LIKE PROTEIN"/>
    <property type="match status" value="1"/>
</dbReference>
<feature type="coiled-coil region" evidence="7">
    <location>
        <begin position="1480"/>
        <end position="1549"/>
    </location>
</feature>
<dbReference type="Gene3D" id="1.20.5.4820">
    <property type="match status" value="1"/>
</dbReference>
<dbReference type="SUPFAM" id="SSF52540">
    <property type="entry name" value="P-loop containing nucleoside triphosphate hydrolases"/>
    <property type="match status" value="1"/>
</dbReference>
<keyword evidence="4 6" id="KW-0505">Motor protein</keyword>
<gene>
    <name evidence="10" type="ORF">ALAG00032_LOCUS14534</name>
</gene>
<dbReference type="GO" id="GO:0005524">
    <property type="term" value="F:ATP binding"/>
    <property type="evidence" value="ECO:0007669"/>
    <property type="project" value="UniProtKB-UniRule"/>
</dbReference>
<keyword evidence="7" id="KW-0175">Coiled coil</keyword>
<keyword evidence="3 6" id="KW-0518">Myosin</keyword>
<dbReference type="Gene3D" id="1.10.10.820">
    <property type="match status" value="1"/>
</dbReference>
<feature type="region of interest" description="Actin-binding" evidence="6">
    <location>
        <begin position="714"/>
        <end position="736"/>
    </location>
</feature>
<evidence type="ECO:0000313" key="10">
    <source>
        <dbReference type="EMBL" id="CAE0373732.1"/>
    </source>
</evidence>
<keyword evidence="2 6" id="KW-0067">ATP-binding</keyword>
<proteinExistence type="inferred from homology"/>
<dbReference type="Pfam" id="PF00063">
    <property type="entry name" value="Myosin_head"/>
    <property type="match status" value="1"/>
</dbReference>
<evidence type="ECO:0000256" key="1">
    <source>
        <dbReference type="ARBA" id="ARBA00022741"/>
    </source>
</evidence>
<feature type="domain" description="Myosin motor" evidence="9">
    <location>
        <begin position="69"/>
        <end position="837"/>
    </location>
</feature>
<dbReference type="GO" id="GO:0016020">
    <property type="term" value="C:membrane"/>
    <property type="evidence" value="ECO:0007669"/>
    <property type="project" value="TreeGrafter"/>
</dbReference>
<dbReference type="PROSITE" id="PS51456">
    <property type="entry name" value="MYOSIN_MOTOR"/>
    <property type="match status" value="1"/>
</dbReference>
<dbReference type="SMART" id="SM00242">
    <property type="entry name" value="MYSc"/>
    <property type="match status" value="1"/>
</dbReference>
<protein>
    <recommendedName>
        <fullName evidence="9">Myosin motor domain-containing protein</fullName>
    </recommendedName>
</protein>
<feature type="region of interest" description="Disordered" evidence="8">
    <location>
        <begin position="1395"/>
        <end position="1458"/>
    </location>
</feature>
<dbReference type="InterPro" id="IPR001609">
    <property type="entry name" value="Myosin_head_motor_dom-like"/>
</dbReference>
<dbReference type="GO" id="GO:0016459">
    <property type="term" value="C:myosin complex"/>
    <property type="evidence" value="ECO:0007669"/>
    <property type="project" value="UniProtKB-KW"/>
</dbReference>
<reference evidence="10" key="1">
    <citation type="submission" date="2021-01" db="EMBL/GenBank/DDBJ databases">
        <authorList>
            <person name="Corre E."/>
            <person name="Pelletier E."/>
            <person name="Niang G."/>
            <person name="Scheremetjew M."/>
            <person name="Finn R."/>
            <person name="Kale V."/>
            <person name="Holt S."/>
            <person name="Cochrane G."/>
            <person name="Meng A."/>
            <person name="Brown T."/>
            <person name="Cohen L."/>
        </authorList>
    </citation>
    <scope>NUCLEOTIDE SEQUENCE</scope>
    <source>
        <strain evidence="10">CCMP1510</strain>
    </source>
</reference>
<dbReference type="EMBL" id="HBIJ01022305">
    <property type="protein sequence ID" value="CAE0373732.1"/>
    <property type="molecule type" value="Transcribed_RNA"/>
</dbReference>